<evidence type="ECO:0000313" key="6">
    <source>
        <dbReference type="Proteomes" id="UP001267878"/>
    </source>
</evidence>
<dbReference type="EMBL" id="JAVDVW010000001">
    <property type="protein sequence ID" value="MDR7097841.1"/>
    <property type="molecule type" value="Genomic_DNA"/>
</dbReference>
<dbReference type="InterPro" id="IPR006665">
    <property type="entry name" value="OmpA-like"/>
</dbReference>
<comment type="caution">
    <text evidence="5">The sequence shown here is derived from an EMBL/GenBank/DDBJ whole genome shotgun (WGS) entry which is preliminary data.</text>
</comment>
<evidence type="ECO:0000259" key="4">
    <source>
        <dbReference type="PROSITE" id="PS51123"/>
    </source>
</evidence>
<evidence type="ECO:0000256" key="3">
    <source>
        <dbReference type="SAM" id="SignalP"/>
    </source>
</evidence>
<dbReference type="CDD" id="cd07185">
    <property type="entry name" value="OmpA_C-like"/>
    <property type="match status" value="1"/>
</dbReference>
<feature type="domain" description="OmpA-like" evidence="4">
    <location>
        <begin position="242"/>
        <end position="367"/>
    </location>
</feature>
<dbReference type="Proteomes" id="UP001267878">
    <property type="component" value="Unassembled WGS sequence"/>
</dbReference>
<keyword evidence="5" id="KW-0282">Flagellum</keyword>
<proteinExistence type="predicted"/>
<evidence type="ECO:0000256" key="1">
    <source>
        <dbReference type="PROSITE-ProRule" id="PRU00473"/>
    </source>
</evidence>
<dbReference type="PANTHER" id="PTHR30329">
    <property type="entry name" value="STATOR ELEMENT OF FLAGELLAR MOTOR COMPLEX"/>
    <property type="match status" value="1"/>
</dbReference>
<keyword evidence="6" id="KW-1185">Reference proteome</keyword>
<dbReference type="PANTHER" id="PTHR30329:SF19">
    <property type="entry name" value="OUTER MEMBRANE PROTEIN, OMPA FAMILY"/>
    <property type="match status" value="1"/>
</dbReference>
<protein>
    <submittedName>
        <fullName evidence="5">Flagellar motor protein MotB</fullName>
    </submittedName>
</protein>
<keyword evidence="1" id="KW-0472">Membrane</keyword>
<dbReference type="InterPro" id="IPR036737">
    <property type="entry name" value="OmpA-like_sf"/>
</dbReference>
<dbReference type="SUPFAM" id="SSF103088">
    <property type="entry name" value="OmpA-like"/>
    <property type="match status" value="2"/>
</dbReference>
<keyword evidence="5" id="KW-0966">Cell projection</keyword>
<feature type="chain" id="PRO_5047375529" evidence="3">
    <location>
        <begin position="20"/>
        <end position="1692"/>
    </location>
</feature>
<evidence type="ECO:0000256" key="2">
    <source>
        <dbReference type="SAM" id="MobiDB-lite"/>
    </source>
</evidence>
<name>A0ABU1VK37_9GAMM</name>
<dbReference type="InterPro" id="IPR050330">
    <property type="entry name" value="Bact_OuterMem_StrucFunc"/>
</dbReference>
<gene>
    <name evidence="5" type="ORF">J2X04_000188</name>
</gene>
<dbReference type="Pfam" id="PF00691">
    <property type="entry name" value="OmpA"/>
    <property type="match status" value="1"/>
</dbReference>
<organism evidence="5 6">
    <name type="scientific">Agrilutibacter niabensis</name>
    <dbReference type="NCBI Taxonomy" id="380628"/>
    <lineage>
        <taxon>Bacteria</taxon>
        <taxon>Pseudomonadati</taxon>
        <taxon>Pseudomonadota</taxon>
        <taxon>Gammaproteobacteria</taxon>
        <taxon>Lysobacterales</taxon>
        <taxon>Lysobacteraceae</taxon>
        <taxon>Agrilutibacter</taxon>
    </lineage>
</organism>
<dbReference type="SUPFAM" id="SSF56935">
    <property type="entry name" value="Porins"/>
    <property type="match status" value="1"/>
</dbReference>
<feature type="signal peptide" evidence="3">
    <location>
        <begin position="1"/>
        <end position="19"/>
    </location>
</feature>
<accession>A0ABU1VK37</accession>
<dbReference type="Gene3D" id="3.30.1330.60">
    <property type="entry name" value="OmpA-like domain"/>
    <property type="match status" value="2"/>
</dbReference>
<feature type="region of interest" description="Disordered" evidence="2">
    <location>
        <begin position="32"/>
        <end position="72"/>
    </location>
</feature>
<reference evidence="5 6" key="1">
    <citation type="submission" date="2023-07" db="EMBL/GenBank/DDBJ databases">
        <title>Sorghum-associated microbial communities from plants grown in Nebraska, USA.</title>
        <authorList>
            <person name="Schachtman D."/>
        </authorList>
    </citation>
    <scope>NUCLEOTIDE SEQUENCE [LARGE SCALE GENOMIC DNA]</scope>
    <source>
        <strain evidence="5 6">BE187</strain>
    </source>
</reference>
<feature type="domain" description="OmpA-like" evidence="4">
    <location>
        <begin position="79"/>
        <end position="204"/>
    </location>
</feature>
<feature type="compositionally biased region" description="Basic and acidic residues" evidence="2">
    <location>
        <begin position="32"/>
        <end position="56"/>
    </location>
</feature>
<evidence type="ECO:0000313" key="5">
    <source>
        <dbReference type="EMBL" id="MDR7097841.1"/>
    </source>
</evidence>
<sequence length="1692" mass="185487">MLKKSMLLGLSLMTATVLAQTAADQAARDQIQETPIRESVERHLPGDQAFRPEVRDPSVLQNERGDHVEKQQVDGQVMETVKLGGIIAPLQFDSGAITLRAKDVEKIRRAMESVQGKANVRLHLIGHADNQRLSPELTARYGDNQGLSRERAGEVAELLQRALTLPPEAIAFEGMGDTKPVASNATDAGRARNRRVEVEVWYDEPKAATKEQEVLVKEELRQIKVCRVQELCVMRFQEGQARRTRVNNLVSALHYGEEGVEVTPAFIEQVRKGFANLEGKQNVIAKFVGYTDDMALSDRNARIYGDASALSKARAHRAALAVQQALNLPTASVQSEGRGATAFVGANDTPQGRELNRRIEVQFWYDDPLRELPEEPQMCPAEADNEIVTRVHQPSGGPLPVLTMDGSDIVTPPGLTDRLRDAMAEVQDRDNVRLRFIGYTGNERLDRRTASVYEDDIGLSAARARRAMDTIRSLMELSPEQVEHEGHGFVQAKDVPNEGFIQGADSYIEVQVVYDEPVLRDDYEGVDITRLTRELTPRNAFGLNPMHISVNGQPIDDPGRSSADVQRCTDVALDDAGIRFQFDDLKAQPRLSVSASPQVALVDEPVRFRMYSNYGSFIQRAEVRIQEKGQSVQATPLAAVTLDANGEAEWQPAVVDIPSAGRELQYVLRVYDEQGRFDETSPRPLWLVNAQSDGSVADTVTARAEGAAPPLAGYGESHIAKRNIRIGGNTIAVRGGGIPEGHQVWVAGRPVPVDAKGDFIAEEILPEGLHTVEVAVLDAEGNGNLYLRDLEMRQRDRFFVGVADLTASTNSTSGPADLLQGENTAFERSSSFDGRLAFFGTEKFGNGWRVTGSADTREGPVGDIFGNFLDKAPDALFRRIDPDYHYPTFGDDGVVEEMAPTLGKFYLRAEHGDDYAMWGNFKTDYAGNELAQVDRGLYGGNAEWKADATTAFGERRAVVSGFAAEPGTIAGREEFRGTGGSLFYLRNQDILTGSERLRIEMRDKDSQLVTGTVELRPGLDYDIDYLQGRVLLSEPLSSTGGDNMLVHNGGLSGDEAWLVARYEYTPGFDEIDTLTTGGQAHVWVNDHVGIGLTGSRSGGDAEDNGVLGVDLTLRKTTETWLKLQGGRTTGLASHSLYSYDGGFGFTGTDPTAFNNAEANGYRADASLGIGDVFKQGKGRVTLYTQAQDAGYSAPGLGTPSDRTYYGGTLDLPIGDKLSVVGKADHREQDAGLTLDAAEVNVKYQLNDRWSVATGVRNDKREDQRAVVPVTQEQGQRTDAVVHLGYDAASTWNAWGFAQGTVSKDGDRQDNGRLGAGAALRGKKFRVEAEVSAGDLGPGGRVGTSYMVSDKTTLYLNYALENERGDVVDGTNLSGQRGSLVGGMKHRLADSSSVYAEERYQDANEARGLTHAAGLSLNLDDHWTVGANAELGTLQNSETAAETDRRASGVRVAYTNGPTQVSSGVEYRNDDAEQPDATHVERTTWLFRNNFKYQMSDDWRLVGKLDHSMSESSQGQFYDGKFTEGVVGFGYRPVLSNRLNALAKYTYFYNVPTTDQVALNGTAAQFIQKSHIASVDANYELTPSWSVGGKYAYRLGSVSLDRENPEFFDNRAQLVILRTDVRLFEQWEGLLEARRLQLPDLDESRSGMLVGVYRYFGEHVKAGVGYNFTDFSENLTDLSYRHRGVFLNVVGAL</sequence>
<dbReference type="PROSITE" id="PS51123">
    <property type="entry name" value="OMPA_2"/>
    <property type="match status" value="2"/>
</dbReference>
<keyword evidence="3" id="KW-0732">Signal</keyword>
<keyword evidence="5" id="KW-0969">Cilium</keyword>
<feature type="compositionally biased region" description="Basic and acidic residues" evidence="2">
    <location>
        <begin position="63"/>
        <end position="72"/>
    </location>
</feature>
<dbReference type="RefSeq" id="WP_310051063.1">
    <property type="nucleotide sequence ID" value="NZ_JAVDVW010000001.1"/>
</dbReference>